<organism evidence="3 4">
    <name type="scientific">Nonomuraea soli</name>
    <dbReference type="NCBI Taxonomy" id="1032476"/>
    <lineage>
        <taxon>Bacteria</taxon>
        <taxon>Bacillati</taxon>
        <taxon>Actinomycetota</taxon>
        <taxon>Actinomycetes</taxon>
        <taxon>Streptosporangiales</taxon>
        <taxon>Streptosporangiaceae</taxon>
        <taxon>Nonomuraea</taxon>
    </lineage>
</organism>
<dbReference type="EMBL" id="JACDUR010000004">
    <property type="protein sequence ID" value="MBA2892686.1"/>
    <property type="molecule type" value="Genomic_DNA"/>
</dbReference>
<accession>A0A7W0CK64</accession>
<dbReference type="RefSeq" id="WP_181611424.1">
    <property type="nucleotide sequence ID" value="NZ_BAABAM010000003.1"/>
</dbReference>
<dbReference type="SUPFAM" id="SSF51735">
    <property type="entry name" value="NAD(P)-binding Rossmann-fold domains"/>
    <property type="match status" value="1"/>
</dbReference>
<evidence type="ECO:0000259" key="2">
    <source>
        <dbReference type="Pfam" id="PF22725"/>
    </source>
</evidence>
<dbReference type="InterPro" id="IPR000683">
    <property type="entry name" value="Gfo/Idh/MocA-like_OxRdtase_N"/>
</dbReference>
<dbReference type="Pfam" id="PF22725">
    <property type="entry name" value="GFO_IDH_MocA_C3"/>
    <property type="match status" value="1"/>
</dbReference>
<dbReference type="InterPro" id="IPR055170">
    <property type="entry name" value="GFO_IDH_MocA-like_dom"/>
</dbReference>
<evidence type="ECO:0000259" key="1">
    <source>
        <dbReference type="Pfam" id="PF01408"/>
    </source>
</evidence>
<gene>
    <name evidence="3" type="ORF">HNR30_004040</name>
</gene>
<feature type="domain" description="GFO/IDH/MocA-like oxidoreductase" evidence="2">
    <location>
        <begin position="134"/>
        <end position="254"/>
    </location>
</feature>
<proteinExistence type="predicted"/>
<sequence length="323" mass="33989">MHTNEPFRLGIIGSGIVAALHVKAARTLPQVEVAAVCDIRTDAAEAMAADAGAAAYPGHREMLAAERLDGVIVTSPHTLHAQQTLDVAAAGVHVLVEKPMGTSVEDCTAMIEACRTAGVTLAVGHVMRFSETARMAEKVVSSGELGPVRAITHRRSARYSRDSRPAWFFDPALAGGGIVMNVGTHGLDRIQWLGGGEIETVHAHVWHRGGLEIETDAIGVAELSSGVKAGFTFTTAAVPYTDETLVLCEDGSLRWSATEGLWVSRDGEAEARLADPDEETADAFAAQLAAFVESCRTGTSPAVTGEYGRQVVSTVLAIYEAGS</sequence>
<dbReference type="SUPFAM" id="SSF55347">
    <property type="entry name" value="Glyceraldehyde-3-phosphate dehydrogenase-like, C-terminal domain"/>
    <property type="match status" value="1"/>
</dbReference>
<dbReference type="GO" id="GO:0000166">
    <property type="term" value="F:nucleotide binding"/>
    <property type="evidence" value="ECO:0007669"/>
    <property type="project" value="InterPro"/>
</dbReference>
<dbReference type="InterPro" id="IPR036291">
    <property type="entry name" value="NAD(P)-bd_dom_sf"/>
</dbReference>
<dbReference type="AlphaFoldDB" id="A0A7W0CK64"/>
<comment type="caution">
    <text evidence="3">The sequence shown here is derived from an EMBL/GenBank/DDBJ whole genome shotgun (WGS) entry which is preliminary data.</text>
</comment>
<dbReference type="Proteomes" id="UP000530928">
    <property type="component" value="Unassembled WGS sequence"/>
</dbReference>
<dbReference type="Pfam" id="PF01408">
    <property type="entry name" value="GFO_IDH_MocA"/>
    <property type="match status" value="1"/>
</dbReference>
<dbReference type="Gene3D" id="3.30.360.10">
    <property type="entry name" value="Dihydrodipicolinate Reductase, domain 2"/>
    <property type="match status" value="1"/>
</dbReference>
<dbReference type="Gene3D" id="3.40.50.720">
    <property type="entry name" value="NAD(P)-binding Rossmann-like Domain"/>
    <property type="match status" value="1"/>
</dbReference>
<dbReference type="PANTHER" id="PTHR43249">
    <property type="entry name" value="UDP-N-ACETYL-2-AMINO-2-DEOXY-D-GLUCURONATE OXIDASE"/>
    <property type="match status" value="1"/>
</dbReference>
<keyword evidence="4" id="KW-1185">Reference proteome</keyword>
<evidence type="ECO:0000313" key="3">
    <source>
        <dbReference type="EMBL" id="MBA2892686.1"/>
    </source>
</evidence>
<feature type="domain" description="Gfo/Idh/MocA-like oxidoreductase N-terminal" evidence="1">
    <location>
        <begin position="7"/>
        <end position="125"/>
    </location>
</feature>
<evidence type="ECO:0000313" key="4">
    <source>
        <dbReference type="Proteomes" id="UP000530928"/>
    </source>
</evidence>
<reference evidence="3 4" key="1">
    <citation type="submission" date="2020-07" db="EMBL/GenBank/DDBJ databases">
        <title>Genomic Encyclopedia of Type Strains, Phase IV (KMG-IV): sequencing the most valuable type-strain genomes for metagenomic binning, comparative biology and taxonomic classification.</title>
        <authorList>
            <person name="Goeker M."/>
        </authorList>
    </citation>
    <scope>NUCLEOTIDE SEQUENCE [LARGE SCALE GENOMIC DNA]</scope>
    <source>
        <strain evidence="3 4">DSM 45533</strain>
    </source>
</reference>
<protein>
    <submittedName>
        <fullName evidence="3">Putative dehydrogenase</fullName>
    </submittedName>
</protein>
<dbReference type="PANTHER" id="PTHR43249:SF1">
    <property type="entry name" value="D-GLUCOSIDE 3-DEHYDROGENASE"/>
    <property type="match status" value="1"/>
</dbReference>
<dbReference type="InterPro" id="IPR052515">
    <property type="entry name" value="Gfo/Idh/MocA_Oxidoreductase"/>
</dbReference>
<name>A0A7W0CK64_9ACTN</name>